<evidence type="ECO:0000256" key="1">
    <source>
        <dbReference type="SAM" id="MobiDB-lite"/>
    </source>
</evidence>
<accession>A0A9Q3GJS8</accession>
<sequence>MLFPKFSSHISLFNLSHLANCGQKQFQNIQNTWSNLNLGNTVGQNSHSVGSSSNTSGSLSTSDSSSGGSKSNASGRLNWNQQSNNQLIFQTNANPKDGSNLKFNDDEDHDEIFNHHLGSVSLHYKHNEHSLQDLLIFKISLNQTSTSVQTTQTYKIDLKQYLRN</sequence>
<proteinExistence type="predicted"/>
<organism evidence="2 3">
    <name type="scientific">Austropuccinia psidii MF-1</name>
    <dbReference type="NCBI Taxonomy" id="1389203"/>
    <lineage>
        <taxon>Eukaryota</taxon>
        <taxon>Fungi</taxon>
        <taxon>Dikarya</taxon>
        <taxon>Basidiomycota</taxon>
        <taxon>Pucciniomycotina</taxon>
        <taxon>Pucciniomycetes</taxon>
        <taxon>Pucciniales</taxon>
        <taxon>Sphaerophragmiaceae</taxon>
        <taxon>Austropuccinia</taxon>
    </lineage>
</organism>
<reference evidence="2" key="1">
    <citation type="submission" date="2021-03" db="EMBL/GenBank/DDBJ databases">
        <title>Draft genome sequence of rust myrtle Austropuccinia psidii MF-1, a brazilian biotype.</title>
        <authorList>
            <person name="Quecine M.C."/>
            <person name="Pachon D.M.R."/>
            <person name="Bonatelli M.L."/>
            <person name="Correr F.H."/>
            <person name="Franceschini L.M."/>
            <person name="Leite T.F."/>
            <person name="Margarido G.R.A."/>
            <person name="Almeida C.A."/>
            <person name="Ferrarezi J.A."/>
            <person name="Labate C.A."/>
        </authorList>
    </citation>
    <scope>NUCLEOTIDE SEQUENCE</scope>
    <source>
        <strain evidence="2">MF-1</strain>
    </source>
</reference>
<feature type="region of interest" description="Disordered" evidence="1">
    <location>
        <begin position="44"/>
        <end position="77"/>
    </location>
</feature>
<gene>
    <name evidence="2" type="ORF">O181_009300</name>
</gene>
<name>A0A9Q3GJS8_9BASI</name>
<dbReference type="AlphaFoldDB" id="A0A9Q3GJS8"/>
<evidence type="ECO:0000313" key="2">
    <source>
        <dbReference type="EMBL" id="MBW0469585.1"/>
    </source>
</evidence>
<dbReference type="EMBL" id="AVOT02002231">
    <property type="protein sequence ID" value="MBW0469585.1"/>
    <property type="molecule type" value="Genomic_DNA"/>
</dbReference>
<feature type="compositionally biased region" description="Low complexity" evidence="1">
    <location>
        <begin position="44"/>
        <end position="75"/>
    </location>
</feature>
<keyword evidence="3" id="KW-1185">Reference proteome</keyword>
<protein>
    <submittedName>
        <fullName evidence="2">Uncharacterized protein</fullName>
    </submittedName>
</protein>
<evidence type="ECO:0000313" key="3">
    <source>
        <dbReference type="Proteomes" id="UP000765509"/>
    </source>
</evidence>
<dbReference type="Proteomes" id="UP000765509">
    <property type="component" value="Unassembled WGS sequence"/>
</dbReference>
<comment type="caution">
    <text evidence="2">The sequence shown here is derived from an EMBL/GenBank/DDBJ whole genome shotgun (WGS) entry which is preliminary data.</text>
</comment>